<dbReference type="SUPFAM" id="SSF51735">
    <property type="entry name" value="NAD(P)-binding Rossmann-fold domains"/>
    <property type="match status" value="2"/>
</dbReference>
<dbReference type="Pfam" id="PF02719">
    <property type="entry name" value="Polysacc_synt_2"/>
    <property type="match status" value="1"/>
</dbReference>
<organism evidence="4">
    <name type="scientific">freshwater metagenome</name>
    <dbReference type="NCBI Taxonomy" id="449393"/>
    <lineage>
        <taxon>unclassified sequences</taxon>
        <taxon>metagenomes</taxon>
        <taxon>ecological metagenomes</taxon>
    </lineage>
</organism>
<keyword evidence="2" id="KW-1133">Transmembrane helix</keyword>
<feature type="transmembrane region" description="Helical" evidence="2">
    <location>
        <begin position="85"/>
        <end position="104"/>
    </location>
</feature>
<dbReference type="InterPro" id="IPR036291">
    <property type="entry name" value="NAD(P)-bd_dom_sf"/>
</dbReference>
<sequence>MLRGVVQPNPVARRRRLGQAFVDVCCWGASLGVLFFVLRHNTGAPFTAIDRTIVTAVIVAIHVPVALLTGLYQGRFWYGSSRESIRLYATELCATAGGVVAALAVGTGRVGVVTVALAAPGSVCLANIVRITVWSRRRRHIPSGPHSGRRLIVFGAGDGGEMILRSLLTSKAGQFFPVALIDDDARKSRLEIEHVRVMGDRSCIREVAQRTNADALLIAIPSATSNTIRQVTEIGQAAGLEVFVLPHVDELLGAVAYGDIRPVEQADLLGRNPVEIDMAAIATLISGRRVLVTGAGGSIGSELCRQIQTFVPASLHMLDCDDSALHGVELSLQGRALLEGEGLLLADIRDRAAILAAFERVRPEIVFHAAALKHLTLLERFPGEAWKTNVLGTQHVLNAALATDVLHFVNISTDKAADPSSVLGWSKRITERQTAHAAASSGRHFVSVRFGNVLGSRGSVLEIFEAQLRAGGPLTVTDEDVTRFFMTVSEAVSLTMNAAAVGSAGEVLVLDMGTPVRIVDVARRLAASSPRPISIEFTGLRSGEKMHETLLSRDEDEARPAHPKISHVAVPILDLRAVEGLPTDHATAADLARIAGLPASALLPSA</sequence>
<dbReference type="AlphaFoldDB" id="A0A6J7A5L2"/>
<keyword evidence="2" id="KW-0472">Membrane</keyword>
<evidence type="ECO:0000313" key="4">
    <source>
        <dbReference type="EMBL" id="CAB4827828.1"/>
    </source>
</evidence>
<gene>
    <name evidence="4" type="ORF">UFOPK3001_02590</name>
</gene>
<dbReference type="PANTHER" id="PTHR43318:SF1">
    <property type="entry name" value="POLYSACCHARIDE BIOSYNTHESIS PROTEIN EPSC-RELATED"/>
    <property type="match status" value="1"/>
</dbReference>
<protein>
    <submittedName>
        <fullName evidence="4">Unannotated protein</fullName>
    </submittedName>
</protein>
<evidence type="ECO:0000259" key="3">
    <source>
        <dbReference type="Pfam" id="PF02719"/>
    </source>
</evidence>
<dbReference type="InterPro" id="IPR003869">
    <property type="entry name" value="Polysac_CapD-like"/>
</dbReference>
<feature type="transmembrane region" description="Helical" evidence="2">
    <location>
        <begin position="110"/>
        <end position="129"/>
    </location>
</feature>
<dbReference type="Gene3D" id="3.40.50.720">
    <property type="entry name" value="NAD(P)-binding Rossmann-like Domain"/>
    <property type="match status" value="2"/>
</dbReference>
<accession>A0A6J7A5L2</accession>
<feature type="transmembrane region" description="Helical" evidence="2">
    <location>
        <begin position="53"/>
        <end position="73"/>
    </location>
</feature>
<dbReference type="Pfam" id="PF13727">
    <property type="entry name" value="CoA_binding_3"/>
    <property type="match status" value="1"/>
</dbReference>
<evidence type="ECO:0000256" key="1">
    <source>
        <dbReference type="ARBA" id="ARBA00007430"/>
    </source>
</evidence>
<reference evidence="4" key="1">
    <citation type="submission" date="2020-05" db="EMBL/GenBank/DDBJ databases">
        <authorList>
            <person name="Chiriac C."/>
            <person name="Salcher M."/>
            <person name="Ghai R."/>
            <person name="Kavagutti S V."/>
        </authorList>
    </citation>
    <scope>NUCLEOTIDE SEQUENCE</scope>
</reference>
<dbReference type="PANTHER" id="PTHR43318">
    <property type="entry name" value="UDP-N-ACETYLGLUCOSAMINE 4,6-DEHYDRATASE"/>
    <property type="match status" value="1"/>
</dbReference>
<dbReference type="CDD" id="cd05237">
    <property type="entry name" value="UDP_invert_4-6DH_SDR_e"/>
    <property type="match status" value="1"/>
</dbReference>
<feature type="transmembrane region" description="Helical" evidence="2">
    <location>
        <begin position="20"/>
        <end position="38"/>
    </location>
</feature>
<evidence type="ECO:0000256" key="2">
    <source>
        <dbReference type="SAM" id="Phobius"/>
    </source>
</evidence>
<feature type="domain" description="Polysaccharide biosynthesis protein CapD-like" evidence="3">
    <location>
        <begin position="290"/>
        <end position="568"/>
    </location>
</feature>
<dbReference type="InterPro" id="IPR051203">
    <property type="entry name" value="Polysaccharide_Synthase-Rel"/>
</dbReference>
<keyword evidence="2" id="KW-0812">Transmembrane</keyword>
<name>A0A6J7A5L2_9ZZZZ</name>
<dbReference type="EMBL" id="CAFAAJ010000279">
    <property type="protein sequence ID" value="CAB4827828.1"/>
    <property type="molecule type" value="Genomic_DNA"/>
</dbReference>
<comment type="similarity">
    <text evidence="1">Belongs to the polysaccharide synthase family.</text>
</comment>
<proteinExistence type="inferred from homology"/>